<dbReference type="Pfam" id="PF00264">
    <property type="entry name" value="Tyrosinase"/>
    <property type="match status" value="1"/>
</dbReference>
<feature type="domain" description="Tyrosinase copper-binding" evidence="11">
    <location>
        <begin position="273"/>
        <end position="284"/>
    </location>
</feature>
<dbReference type="PANTHER" id="PTHR11474:SF76">
    <property type="entry name" value="SHKT DOMAIN-CONTAINING PROTEIN"/>
    <property type="match status" value="1"/>
</dbReference>
<dbReference type="GO" id="GO:0004503">
    <property type="term" value="F:tyrosinase activity"/>
    <property type="evidence" value="ECO:0007669"/>
    <property type="project" value="UniProtKB-EC"/>
</dbReference>
<reference evidence="12" key="1">
    <citation type="submission" date="2021-02" db="EMBL/GenBank/DDBJ databases">
        <title>Psilocybe cubensis genome.</title>
        <authorList>
            <person name="Mckernan K.J."/>
            <person name="Crawford S."/>
            <person name="Trippe A."/>
            <person name="Kane L.T."/>
            <person name="Mclaughlin S."/>
        </authorList>
    </citation>
    <scope>NUCLEOTIDE SEQUENCE [LARGE SCALE GENOMIC DNA]</scope>
    <source>
        <strain evidence="12">MGC-MH-2018</strain>
    </source>
</reference>
<comment type="cofactor">
    <cofactor evidence="1">
        <name>Cu(2+)</name>
        <dbReference type="ChEBI" id="CHEBI:29036"/>
    </cofactor>
</comment>
<dbReference type="GO" id="GO:0042438">
    <property type="term" value="P:melanin biosynthetic process"/>
    <property type="evidence" value="ECO:0007669"/>
    <property type="project" value="UniProtKB-KW"/>
</dbReference>
<evidence type="ECO:0000259" key="11">
    <source>
        <dbReference type="PROSITE" id="PS00498"/>
    </source>
</evidence>
<proteinExistence type="inferred from homology"/>
<comment type="similarity">
    <text evidence="2">Belongs to the tyrosinase family.</text>
</comment>
<dbReference type="EMBL" id="JAFIQS010000002">
    <property type="protein sequence ID" value="KAG5172130.1"/>
    <property type="molecule type" value="Genomic_DNA"/>
</dbReference>
<sequence length="515" mass="57944">MAQHVVVEGALPRPPPTQLAHPRLEIATFVNDIRQFSLYVQALQIYYNRDRTDVVSHWQIGGIHGQPYVDWNGTPSFGTGYCVHGTPLFPTWHRPYIVLFEQEIQRIARELAATYTYDRPAWETAAAALRQPYWGWDKVATMVPPLQVTTLPTVDILKPDSPATVAVENPFLKYTYPAGANSVLIAPFNTWPSTTRYPDAFGNSQPDQLRNALQAVGPQIEYNTQRLMSIGTWNEFTLGSSGTDGLESIHDTIHIRTGGSLGNMQYVETAAFDPIFYLHHAQVDRVIDLWHRSHNVWTPDAADLLPFRRTQNAYWKSPEIIDNSQVFNYSYGNAINLSQSDYSEGVAAKAIRDTEREWSVRVECKKYEVGESFSVYIFLADKVPSNHKEWLFNPAFAGSFDAFVNTNPKQCANCTAHADSIIKGFVHINKKYLERSRKASLDPDVVIPYLKDHISWGANGEVVDLHKFPSLEVTVLCTPLTFSSGAEYPSEGKPKIYPDVTHGRIGGSRLAHAQE</sequence>
<dbReference type="EC" id="1.14.18.1" evidence="3"/>
<dbReference type="InterPro" id="IPR041640">
    <property type="entry name" value="Tyrosinase_C"/>
</dbReference>
<evidence type="ECO:0000256" key="3">
    <source>
        <dbReference type="ARBA" id="ARBA00011906"/>
    </source>
</evidence>
<comment type="catalytic activity">
    <reaction evidence="10">
        <text>L-tyrosine + O2 = L-dopaquinone + H2O</text>
        <dbReference type="Rhea" id="RHEA:18117"/>
        <dbReference type="ChEBI" id="CHEBI:15377"/>
        <dbReference type="ChEBI" id="CHEBI:15379"/>
        <dbReference type="ChEBI" id="CHEBI:57924"/>
        <dbReference type="ChEBI" id="CHEBI:58315"/>
        <dbReference type="EC" id="1.14.18.1"/>
    </reaction>
</comment>
<dbReference type="Pfam" id="PF18132">
    <property type="entry name" value="Tyrosinase_C"/>
    <property type="match status" value="1"/>
</dbReference>
<evidence type="ECO:0000256" key="10">
    <source>
        <dbReference type="ARBA" id="ARBA00048881"/>
    </source>
</evidence>
<evidence type="ECO:0000256" key="5">
    <source>
        <dbReference type="ARBA" id="ARBA00023002"/>
    </source>
</evidence>
<organism evidence="12">
    <name type="scientific">Psilocybe cubensis</name>
    <name type="common">Psychedelic mushroom</name>
    <name type="synonym">Stropharia cubensis</name>
    <dbReference type="NCBI Taxonomy" id="181762"/>
    <lineage>
        <taxon>Eukaryota</taxon>
        <taxon>Fungi</taxon>
        <taxon>Dikarya</taxon>
        <taxon>Basidiomycota</taxon>
        <taxon>Agaricomycotina</taxon>
        <taxon>Agaricomycetes</taxon>
        <taxon>Agaricomycetidae</taxon>
        <taxon>Agaricales</taxon>
        <taxon>Agaricineae</taxon>
        <taxon>Strophariaceae</taxon>
        <taxon>Psilocybe</taxon>
    </lineage>
</organism>
<protein>
    <recommendedName>
        <fullName evidence="3">tyrosinase</fullName>
        <ecNumber evidence="3">1.14.18.1</ecNumber>
    </recommendedName>
</protein>
<keyword evidence="7" id="KW-0503">Monooxygenase</keyword>
<evidence type="ECO:0000256" key="2">
    <source>
        <dbReference type="ARBA" id="ARBA00009928"/>
    </source>
</evidence>
<dbReference type="Gene3D" id="2.60.310.20">
    <property type="match status" value="1"/>
</dbReference>
<comment type="caution">
    <text evidence="12">The sequence shown here is derived from an EMBL/GenBank/DDBJ whole genome shotgun (WGS) entry which is preliminary data.</text>
</comment>
<dbReference type="PROSITE" id="PS00498">
    <property type="entry name" value="TYROSINASE_2"/>
    <property type="match status" value="1"/>
</dbReference>
<dbReference type="OrthoDB" id="6132182at2759"/>
<dbReference type="GO" id="GO:0046872">
    <property type="term" value="F:metal ion binding"/>
    <property type="evidence" value="ECO:0007669"/>
    <property type="project" value="UniProtKB-KW"/>
</dbReference>
<evidence type="ECO:0000256" key="7">
    <source>
        <dbReference type="ARBA" id="ARBA00023033"/>
    </source>
</evidence>
<dbReference type="AlphaFoldDB" id="A0A8H8CNT2"/>
<dbReference type="InterPro" id="IPR008922">
    <property type="entry name" value="Di-copper_centre_dom_sf"/>
</dbReference>
<dbReference type="Gene3D" id="1.10.1280.10">
    <property type="entry name" value="Di-copper center containing domain from catechol oxidase"/>
    <property type="match status" value="1"/>
</dbReference>
<gene>
    <name evidence="12" type="ORF">JR316_001625</name>
</gene>
<name>A0A8H8CNT2_PSICU</name>
<evidence type="ECO:0000256" key="1">
    <source>
        <dbReference type="ARBA" id="ARBA00001973"/>
    </source>
</evidence>
<dbReference type="SUPFAM" id="SSF48056">
    <property type="entry name" value="Di-copper centre-containing domain"/>
    <property type="match status" value="1"/>
</dbReference>
<dbReference type="InterPro" id="IPR002227">
    <property type="entry name" value="Tyrosinase_Cu-bd"/>
</dbReference>
<dbReference type="PANTHER" id="PTHR11474">
    <property type="entry name" value="TYROSINASE FAMILY MEMBER"/>
    <property type="match status" value="1"/>
</dbReference>
<keyword evidence="4" id="KW-0479">Metal-binding</keyword>
<keyword evidence="6" id="KW-0186">Copper</keyword>
<evidence type="ECO:0000256" key="9">
    <source>
        <dbReference type="ARBA" id="ARBA00048233"/>
    </source>
</evidence>
<comment type="catalytic activity">
    <reaction evidence="9">
        <text>2 L-dopa + O2 = 2 L-dopaquinone + 2 H2O</text>
        <dbReference type="Rhea" id="RHEA:34287"/>
        <dbReference type="ChEBI" id="CHEBI:15377"/>
        <dbReference type="ChEBI" id="CHEBI:15379"/>
        <dbReference type="ChEBI" id="CHEBI:57504"/>
        <dbReference type="ChEBI" id="CHEBI:57924"/>
        <dbReference type="EC" id="1.14.18.1"/>
    </reaction>
</comment>
<keyword evidence="8" id="KW-0470">Melanin biosynthesis</keyword>
<evidence type="ECO:0000256" key="8">
    <source>
        <dbReference type="ARBA" id="ARBA00023101"/>
    </source>
</evidence>
<evidence type="ECO:0000313" key="12">
    <source>
        <dbReference type="EMBL" id="KAG5172130.1"/>
    </source>
</evidence>
<evidence type="ECO:0000256" key="6">
    <source>
        <dbReference type="ARBA" id="ARBA00023008"/>
    </source>
</evidence>
<accession>A0A8H8CNT2</accession>
<keyword evidence="5" id="KW-0560">Oxidoreductase</keyword>
<dbReference type="PRINTS" id="PR00092">
    <property type="entry name" value="TYROSINASE"/>
</dbReference>
<dbReference type="InterPro" id="IPR050316">
    <property type="entry name" value="Tyrosinase/Hemocyanin"/>
</dbReference>
<evidence type="ECO:0000256" key="4">
    <source>
        <dbReference type="ARBA" id="ARBA00022723"/>
    </source>
</evidence>